<comment type="similarity">
    <text evidence="1">Belongs to the MobA/MobL family.</text>
</comment>
<evidence type="ECO:0000313" key="6">
    <source>
        <dbReference type="Proteomes" id="UP000309848"/>
    </source>
</evidence>
<dbReference type="AlphaFoldDB" id="A0A4S1WGM1"/>
<dbReference type="RefSeq" id="WP_135984565.1">
    <property type="nucleotide sequence ID" value="NZ_JAASQM010000004.1"/>
</dbReference>
<comment type="caution">
    <text evidence="5">The sequence shown here is derived from an EMBL/GenBank/DDBJ whole genome shotgun (WGS) entry which is preliminary data.</text>
</comment>
<feature type="domain" description="MobA/MobL protein" evidence="4">
    <location>
        <begin position="172"/>
        <end position="319"/>
    </location>
</feature>
<dbReference type="EMBL" id="SRXU01000004">
    <property type="protein sequence ID" value="TGX42258.1"/>
    <property type="molecule type" value="Genomic_DNA"/>
</dbReference>
<protein>
    <recommendedName>
        <fullName evidence="4">MobA/MobL protein domain-containing protein</fullName>
    </recommendedName>
</protein>
<proteinExistence type="inferred from homology"/>
<evidence type="ECO:0000256" key="1">
    <source>
        <dbReference type="ARBA" id="ARBA00010873"/>
    </source>
</evidence>
<evidence type="ECO:0000256" key="3">
    <source>
        <dbReference type="SAM" id="MobiDB-lite"/>
    </source>
</evidence>
<keyword evidence="6" id="KW-1185">Reference proteome</keyword>
<gene>
    <name evidence="5" type="ORF">E5A74_10405</name>
</gene>
<reference evidence="5 6" key="1">
    <citation type="submission" date="2019-04" db="EMBL/GenBank/DDBJ databases">
        <title>Sphingomonas psychrotolerans sp. nov., isolated from soil in the Tianshan Mountains, Xinjiang, China.</title>
        <authorList>
            <person name="Luo Y."/>
            <person name="Sheng H."/>
        </authorList>
    </citation>
    <scope>NUCLEOTIDE SEQUENCE [LARGE SCALE GENOMIC DNA]</scope>
    <source>
        <strain evidence="5 6">KIS18-15</strain>
    </source>
</reference>
<accession>A0A4S1WGM1</accession>
<dbReference type="OrthoDB" id="1826980at2"/>
<dbReference type="Gene3D" id="3.30.930.30">
    <property type="match status" value="1"/>
</dbReference>
<evidence type="ECO:0000313" key="5">
    <source>
        <dbReference type="EMBL" id="TGX42258.1"/>
    </source>
</evidence>
<sequence length="758" mass="84084">MDVGYAALKQPSTAVADAIAAVRSARNLASRRQAAERSAERAKVRDQRVKKRRDDREAEIALRRRIRVRVEKLDRPRNLSRTPRRLYHRQIDTLLKGTTGSSDSRGPDRLYSIHYAFTARGFKSSKGRRWRRGEAERAALYGVREDALEGGERGWWSNIAEDRNELAAHYRASEALEKHDRANANVYISEVIALPAELTARQRRRAVRRICRWFEARGLPYTVGIHLPDETGDQRNYHCHIVYSLRQCRRVASYEWEFAAAKQNDINTPAGIRARRLAVVRAINATLDAAGIDKRYTHLSNKARAMAPPERGKVGQQATWARRRLAAMTRRRDRLDALAGVVSGLRSAVVDGVAKLDAAQHGIDVWTHDMMRYIAALVGDMRTVERRERLGDVLKRMRTTVAQGSSEAAAVANAAQPTAILRADWTANRFTLSSGAALPDARSAVVERLGRIYRDAASVGEPAPISAAAVSTRDRLVRIASSVAARTHAGGTRIAAIERRIERAAKLDDMSVTLMETFTRGALRLADMRSDSLKRLKAMAVDMAIAPVKLTATHAVVAERLRAIRAAIDPRAGIIRHGAARLYAAKLHGPKPLRDSAAMQAVREHVAAPPPLKRDDGGDRVLAVPTAPTVGPAPVEADPTVAEVLGGASHRAQARAAAAERERRDREAVWTRLLRLRAAVTRDGERYAIDMAALTEAERGLLLRASFAEELQQRLRRLFEIQAAQSIDMHASQQPLADEDIDLAIQHRLLSRGSKERK</sequence>
<dbReference type="Proteomes" id="UP000309848">
    <property type="component" value="Unassembled WGS sequence"/>
</dbReference>
<evidence type="ECO:0000259" key="4">
    <source>
        <dbReference type="Pfam" id="PF03389"/>
    </source>
</evidence>
<keyword evidence="2" id="KW-0184">Conjugation</keyword>
<feature type="compositionally biased region" description="Basic and acidic residues" evidence="3">
    <location>
        <begin position="33"/>
        <end position="55"/>
    </location>
</feature>
<dbReference type="Pfam" id="PF03389">
    <property type="entry name" value="MobA_MobL"/>
    <property type="match status" value="1"/>
</dbReference>
<organism evidence="5 6">
    <name type="scientific">Sphingomonas naasensis</name>
    <dbReference type="NCBI Taxonomy" id="1344951"/>
    <lineage>
        <taxon>Bacteria</taxon>
        <taxon>Pseudomonadati</taxon>
        <taxon>Pseudomonadota</taxon>
        <taxon>Alphaproteobacteria</taxon>
        <taxon>Sphingomonadales</taxon>
        <taxon>Sphingomonadaceae</taxon>
        <taxon>Sphingomonas</taxon>
    </lineage>
</organism>
<evidence type="ECO:0000256" key="2">
    <source>
        <dbReference type="ARBA" id="ARBA00022971"/>
    </source>
</evidence>
<feature type="region of interest" description="Disordered" evidence="3">
    <location>
        <begin position="32"/>
        <end position="55"/>
    </location>
</feature>
<dbReference type="InterPro" id="IPR005053">
    <property type="entry name" value="MobA_MobL"/>
</dbReference>
<name>A0A4S1WGM1_9SPHN</name>